<protein>
    <submittedName>
        <fullName evidence="3">NfeD-like C-terminal, partner-binding</fullName>
    </submittedName>
</protein>
<dbReference type="STRING" id="1852522.SAMN06295960_4361"/>
<dbReference type="InterPro" id="IPR058653">
    <property type="entry name" value="NfeD2_TM"/>
</dbReference>
<gene>
    <name evidence="3" type="ORF">SAMN06295960_4361</name>
</gene>
<evidence type="ECO:0000313" key="3">
    <source>
        <dbReference type="EMBL" id="SMG57157.1"/>
    </source>
</evidence>
<reference evidence="3 4" key="1">
    <citation type="submission" date="2017-04" db="EMBL/GenBank/DDBJ databases">
        <authorList>
            <person name="Afonso C.L."/>
            <person name="Miller P.J."/>
            <person name="Scott M.A."/>
            <person name="Spackman E."/>
            <person name="Goraichik I."/>
            <person name="Dimitrov K.M."/>
            <person name="Suarez D.L."/>
            <person name="Swayne D.E."/>
        </authorList>
    </citation>
    <scope>NUCLEOTIDE SEQUENCE [LARGE SCALE GENOMIC DNA]</scope>
    <source>
        <strain evidence="3 4">11</strain>
    </source>
</reference>
<evidence type="ECO:0000256" key="1">
    <source>
        <dbReference type="SAM" id="Phobius"/>
    </source>
</evidence>
<organism evidence="3 4">
    <name type="scientific">Paenibacillus aquistagni</name>
    <dbReference type="NCBI Taxonomy" id="1852522"/>
    <lineage>
        <taxon>Bacteria</taxon>
        <taxon>Bacillati</taxon>
        <taxon>Bacillota</taxon>
        <taxon>Bacilli</taxon>
        <taxon>Bacillales</taxon>
        <taxon>Paenibacillaceae</taxon>
        <taxon>Paenibacillus</taxon>
    </lineage>
</organism>
<keyword evidence="1" id="KW-1133">Transmembrane helix</keyword>
<proteinExistence type="predicted"/>
<dbReference type="EMBL" id="FXAZ01000007">
    <property type="protein sequence ID" value="SMG57157.1"/>
    <property type="molecule type" value="Genomic_DNA"/>
</dbReference>
<dbReference type="Proteomes" id="UP000193834">
    <property type="component" value="Unassembled WGS sequence"/>
</dbReference>
<dbReference type="InterPro" id="IPR012340">
    <property type="entry name" value="NA-bd_OB-fold"/>
</dbReference>
<keyword evidence="1" id="KW-0812">Transmembrane</keyword>
<dbReference type="AlphaFoldDB" id="A0A1X7LUJ9"/>
<feature type="transmembrane region" description="Helical" evidence="1">
    <location>
        <begin position="6"/>
        <end position="26"/>
    </location>
</feature>
<evidence type="ECO:0000259" key="2">
    <source>
        <dbReference type="Pfam" id="PF25842"/>
    </source>
</evidence>
<accession>A0A1X7LUJ9</accession>
<feature type="transmembrane region" description="Helical" evidence="1">
    <location>
        <begin position="38"/>
        <end position="61"/>
    </location>
</feature>
<dbReference type="RefSeq" id="WP_085497984.1">
    <property type="nucleotide sequence ID" value="NZ_FXAZ01000007.1"/>
</dbReference>
<feature type="transmembrane region" description="Helical" evidence="1">
    <location>
        <begin position="67"/>
        <end position="91"/>
    </location>
</feature>
<name>A0A1X7LUJ9_9BACL</name>
<dbReference type="OrthoDB" id="1683445at2"/>
<dbReference type="Pfam" id="PF25842">
    <property type="entry name" value="NfeD_TM"/>
    <property type="match status" value="1"/>
</dbReference>
<keyword evidence="4" id="KW-1185">Reference proteome</keyword>
<evidence type="ECO:0000313" key="4">
    <source>
        <dbReference type="Proteomes" id="UP000193834"/>
    </source>
</evidence>
<sequence length="177" mass="19056">METLYWSLIIFGVLYALVTLLFTEVMDHIFDALIGDSGLDFLQPTVLVSGLTVFGAAGLLLDRYTLLSTAWIIVLAVAVAILGSIGVYFLYVRPMENRENSLGYSIQDLIGSIGDVSISIPSQGYGEVIVRAGLSNTNHIAASFDGDSIPQDSRVVIVEVKDHTVYVSPLDTGNSPV</sequence>
<feature type="domain" description="Membrane protein NfeD2 N-terminal transmembrane" evidence="2">
    <location>
        <begin position="1"/>
        <end position="100"/>
    </location>
</feature>
<keyword evidence="1" id="KW-0472">Membrane</keyword>
<dbReference type="Gene3D" id="2.40.50.140">
    <property type="entry name" value="Nucleic acid-binding proteins"/>
    <property type="match status" value="1"/>
</dbReference>